<gene>
    <name evidence="12" type="ORF">BaRGS_00017098</name>
</gene>
<comment type="subcellular location">
    <subcellularLocation>
        <location evidence="1">Nucleus</location>
    </subcellularLocation>
</comment>
<evidence type="ECO:0000256" key="8">
    <source>
        <dbReference type="ARBA" id="ARBA00023242"/>
    </source>
</evidence>
<comment type="similarity">
    <text evidence="2">Belongs to the krueppel C2H2-type zinc-finger protein family.</text>
</comment>
<keyword evidence="5 9" id="KW-0863">Zinc-finger</keyword>
<evidence type="ECO:0000256" key="5">
    <source>
        <dbReference type="ARBA" id="ARBA00022771"/>
    </source>
</evidence>
<dbReference type="PANTHER" id="PTHR14196">
    <property type="entry name" value="ODD-SKIPPED - RELATED"/>
    <property type="match status" value="1"/>
</dbReference>
<dbReference type="Pfam" id="PF00096">
    <property type="entry name" value="zf-C2H2"/>
    <property type="match status" value="4"/>
</dbReference>
<comment type="caution">
    <text evidence="12">The sequence shown here is derived from an EMBL/GenBank/DDBJ whole genome shotgun (WGS) entry which is preliminary data.</text>
</comment>
<evidence type="ECO:0000256" key="7">
    <source>
        <dbReference type="ARBA" id="ARBA00023125"/>
    </source>
</evidence>
<feature type="region of interest" description="Disordered" evidence="10">
    <location>
        <begin position="33"/>
        <end position="56"/>
    </location>
</feature>
<feature type="region of interest" description="Disordered" evidence="10">
    <location>
        <begin position="395"/>
        <end position="415"/>
    </location>
</feature>
<keyword evidence="4" id="KW-0677">Repeat</keyword>
<reference evidence="12 13" key="1">
    <citation type="journal article" date="2023" name="Sci. Data">
        <title>Genome assembly of the Korean intertidal mud-creeper Batillaria attramentaria.</title>
        <authorList>
            <person name="Patra A.K."/>
            <person name="Ho P.T."/>
            <person name="Jun S."/>
            <person name="Lee S.J."/>
            <person name="Kim Y."/>
            <person name="Won Y.J."/>
        </authorList>
    </citation>
    <scope>NUCLEOTIDE SEQUENCE [LARGE SCALE GENOMIC DNA]</scope>
    <source>
        <strain evidence="12">Wonlab-2016</strain>
    </source>
</reference>
<keyword evidence="3" id="KW-0479">Metal-binding</keyword>
<keyword evidence="13" id="KW-1185">Reference proteome</keyword>
<dbReference type="PROSITE" id="PS50157">
    <property type="entry name" value="ZINC_FINGER_C2H2_2"/>
    <property type="match status" value="6"/>
</dbReference>
<protein>
    <recommendedName>
        <fullName evidence="11">C2H2-type domain-containing protein</fullName>
    </recommendedName>
</protein>
<evidence type="ECO:0000256" key="2">
    <source>
        <dbReference type="ARBA" id="ARBA00006991"/>
    </source>
</evidence>
<keyword evidence="6" id="KW-0862">Zinc</keyword>
<name>A0ABD0KWU5_9CAEN</name>
<dbReference type="FunFam" id="3.30.160.60:FF:000245">
    <property type="entry name" value="zinc finger protein Gfi-1"/>
    <property type="match status" value="1"/>
</dbReference>
<dbReference type="EMBL" id="JACVVK020000112">
    <property type="protein sequence ID" value="KAK7491645.1"/>
    <property type="molecule type" value="Genomic_DNA"/>
</dbReference>
<dbReference type="Gene3D" id="3.30.160.60">
    <property type="entry name" value="Classic Zinc Finger"/>
    <property type="match status" value="5"/>
</dbReference>
<organism evidence="12 13">
    <name type="scientific">Batillaria attramentaria</name>
    <dbReference type="NCBI Taxonomy" id="370345"/>
    <lineage>
        <taxon>Eukaryota</taxon>
        <taxon>Metazoa</taxon>
        <taxon>Spiralia</taxon>
        <taxon>Lophotrochozoa</taxon>
        <taxon>Mollusca</taxon>
        <taxon>Gastropoda</taxon>
        <taxon>Caenogastropoda</taxon>
        <taxon>Sorbeoconcha</taxon>
        <taxon>Cerithioidea</taxon>
        <taxon>Batillariidae</taxon>
        <taxon>Batillaria</taxon>
    </lineage>
</organism>
<dbReference type="PANTHER" id="PTHR14196:SF12">
    <property type="entry name" value="ZINC FINGER PROTEIN 208-LIKE"/>
    <property type="match status" value="1"/>
</dbReference>
<dbReference type="InterPro" id="IPR050717">
    <property type="entry name" value="C2H2-ZF_Transcription_Reg"/>
</dbReference>
<evidence type="ECO:0000256" key="4">
    <source>
        <dbReference type="ARBA" id="ARBA00022737"/>
    </source>
</evidence>
<dbReference type="SUPFAM" id="SSF57667">
    <property type="entry name" value="beta-beta-alpha zinc fingers"/>
    <property type="match status" value="3"/>
</dbReference>
<evidence type="ECO:0000256" key="1">
    <source>
        <dbReference type="ARBA" id="ARBA00004123"/>
    </source>
</evidence>
<dbReference type="FunFam" id="3.30.160.60:FF:000208">
    <property type="entry name" value="zinc finger protein Gfi-1b"/>
    <property type="match status" value="1"/>
</dbReference>
<evidence type="ECO:0000313" key="13">
    <source>
        <dbReference type="Proteomes" id="UP001519460"/>
    </source>
</evidence>
<dbReference type="GO" id="GO:0008270">
    <property type="term" value="F:zinc ion binding"/>
    <property type="evidence" value="ECO:0007669"/>
    <property type="project" value="UniProtKB-KW"/>
</dbReference>
<feature type="compositionally biased region" description="Low complexity" evidence="10">
    <location>
        <begin position="509"/>
        <end position="531"/>
    </location>
</feature>
<evidence type="ECO:0000256" key="9">
    <source>
        <dbReference type="PROSITE-ProRule" id="PRU00042"/>
    </source>
</evidence>
<dbReference type="InterPro" id="IPR013087">
    <property type="entry name" value="Znf_C2H2_type"/>
</dbReference>
<evidence type="ECO:0000313" key="12">
    <source>
        <dbReference type="EMBL" id="KAK7491645.1"/>
    </source>
</evidence>
<feature type="domain" description="C2H2-type" evidence="11">
    <location>
        <begin position="292"/>
        <end position="319"/>
    </location>
</feature>
<feature type="domain" description="C2H2-type" evidence="11">
    <location>
        <begin position="235"/>
        <end position="263"/>
    </location>
</feature>
<feature type="compositionally biased region" description="Low complexity" evidence="10">
    <location>
        <begin position="460"/>
        <end position="478"/>
    </location>
</feature>
<dbReference type="FunFam" id="3.30.160.60:FF:000148">
    <property type="entry name" value="zinc finger protein Gfi-1"/>
    <property type="match status" value="1"/>
</dbReference>
<evidence type="ECO:0000259" key="11">
    <source>
        <dbReference type="PROSITE" id="PS50157"/>
    </source>
</evidence>
<dbReference type="PROSITE" id="PS00028">
    <property type="entry name" value="ZINC_FINGER_C2H2_1"/>
    <property type="match status" value="6"/>
</dbReference>
<keyword evidence="7" id="KW-0238">DNA-binding</keyword>
<dbReference type="FunFam" id="3.30.160.60:FF:001954">
    <property type="entry name" value="Zinc finger protein 787"/>
    <property type="match status" value="1"/>
</dbReference>
<feature type="region of interest" description="Disordered" evidence="10">
    <location>
        <begin position="96"/>
        <end position="149"/>
    </location>
</feature>
<accession>A0ABD0KWU5</accession>
<evidence type="ECO:0000256" key="3">
    <source>
        <dbReference type="ARBA" id="ARBA00022723"/>
    </source>
</evidence>
<feature type="compositionally biased region" description="Low complexity" evidence="10">
    <location>
        <begin position="133"/>
        <end position="149"/>
    </location>
</feature>
<feature type="domain" description="C2H2-type" evidence="11">
    <location>
        <begin position="348"/>
        <end position="375"/>
    </location>
</feature>
<evidence type="ECO:0000256" key="6">
    <source>
        <dbReference type="ARBA" id="ARBA00022833"/>
    </source>
</evidence>
<dbReference type="GO" id="GO:0003677">
    <property type="term" value="F:DNA binding"/>
    <property type="evidence" value="ECO:0007669"/>
    <property type="project" value="UniProtKB-KW"/>
</dbReference>
<dbReference type="AlphaFoldDB" id="A0ABD0KWU5"/>
<dbReference type="InterPro" id="IPR036236">
    <property type="entry name" value="Znf_C2H2_sf"/>
</dbReference>
<feature type="region of interest" description="Disordered" evidence="10">
    <location>
        <begin position="455"/>
        <end position="582"/>
    </location>
</feature>
<proteinExistence type="inferred from homology"/>
<keyword evidence="8" id="KW-0539">Nucleus</keyword>
<dbReference type="Proteomes" id="UP001519460">
    <property type="component" value="Unassembled WGS sequence"/>
</dbReference>
<dbReference type="SMART" id="SM00355">
    <property type="entry name" value="ZnF_C2H2"/>
    <property type="match status" value="6"/>
</dbReference>
<feature type="compositionally biased region" description="Basic and acidic residues" evidence="10">
    <location>
        <begin position="96"/>
        <end position="122"/>
    </location>
</feature>
<feature type="domain" description="C2H2-type" evidence="11">
    <location>
        <begin position="264"/>
        <end position="291"/>
    </location>
</feature>
<evidence type="ECO:0000256" key="10">
    <source>
        <dbReference type="SAM" id="MobiDB-lite"/>
    </source>
</evidence>
<dbReference type="FunFam" id="3.30.160.60:FF:000446">
    <property type="entry name" value="Zinc finger protein"/>
    <property type="match status" value="1"/>
</dbReference>
<dbReference type="GO" id="GO:0005634">
    <property type="term" value="C:nucleus"/>
    <property type="evidence" value="ECO:0007669"/>
    <property type="project" value="UniProtKB-SubCell"/>
</dbReference>
<feature type="domain" description="C2H2-type" evidence="11">
    <location>
        <begin position="376"/>
        <end position="403"/>
    </location>
</feature>
<feature type="domain" description="C2H2-type" evidence="11">
    <location>
        <begin position="320"/>
        <end position="347"/>
    </location>
</feature>
<sequence length="582" mass="63137">MLESATTHHLSAFKVVTPRKTDPTSTIRFASTESAGTDMASKRAEGVGRSGAASASVARAADTVAQLARPKDRGRGHNYTCFDLATARDNRRLHQENEGGISKEDSGWREGGGDCGAEERQLTTEGSDGGGRSSDSGNGSDSPRSPDSPQGFSVFRPWLCGDSQSGKSTPPSRKREVAMTYPDLYPYQSLLPGLCRPQFSVFPLSTSVWPAAAAKVVSALEKKAWDKTCEPRGSFECVKCLKHFSTPHGLEVHVRRSHSGRRPYACDTCSKTFGHAVSLAQHRAVHTQEKSFQCPQCGKCFKRSSTLSTHLLIHSDTRPYPCPYCGKRFHQKSDMKKHTYIHTGEKPYKCTHCSKAFSQSSNLITHCRKHTGFKPFSCLQCGRAFQRKVDLRRHMETQHAETPAAREGTHADDQGVASSSLVAMATDSGRQEEERGAVMEVLDVVSVEAVPNIQPFRPLQSPSPHHPSQASASSPTHHQPSRASSAVAHRPFQASASPVPHPISASLQSAPTTTKASSSSSPVPHPSRASPCSLDGDISAVERIPRLHPVRLSPLSPLEDPNQKEHPEQTQPLDLHVGNSAS</sequence>